<accession>A0A199NS65</accession>
<evidence type="ECO:0008006" key="6">
    <source>
        <dbReference type="Google" id="ProtNLM"/>
    </source>
</evidence>
<dbReference type="PANTHER" id="PTHR48098:SF1">
    <property type="entry name" value="DIACYLGLYCEROL ACYLTRANSFERASE_MYCOLYLTRANSFERASE AG85A"/>
    <property type="match status" value="1"/>
</dbReference>
<name>A0A199NS65_9MICC</name>
<evidence type="ECO:0000313" key="2">
    <source>
        <dbReference type="EMBL" id="OAX51650.1"/>
    </source>
</evidence>
<dbReference type="Gene3D" id="3.40.50.1820">
    <property type="entry name" value="alpha/beta hydrolase"/>
    <property type="match status" value="1"/>
</dbReference>
<organism evidence="2 4">
    <name type="scientific">Rothia kristinae</name>
    <dbReference type="NCBI Taxonomy" id="37923"/>
    <lineage>
        <taxon>Bacteria</taxon>
        <taxon>Bacillati</taxon>
        <taxon>Actinomycetota</taxon>
        <taxon>Actinomycetes</taxon>
        <taxon>Micrococcales</taxon>
        <taxon>Micrococcaceae</taxon>
        <taxon>Rothia</taxon>
    </lineage>
</organism>
<reference evidence="2 4" key="3">
    <citation type="submission" date="2016-06" db="EMBL/GenBank/DDBJ databases">
        <title>Identification of putative biosynthetic pathways for the production of bioactive secondary metabolites by the marine actinomycete Kocuria kristinae RUTW2-3.</title>
        <authorList>
            <person name="Waterworth S.C."/>
            <person name="Walmsley T.A."/>
            <person name="Matongo T."/>
            <person name="Davies-Coleman M.T."/>
            <person name="Dorrington R.A."/>
        </authorList>
    </citation>
    <scope>NUCLEOTIDE SEQUENCE [LARGE SCALE GENOMIC DNA]</scope>
    <source>
        <strain evidence="4">RuSp02-3</strain>
        <strain evidence="2">RUTW2-3</strain>
        <strain evidence="3 5">RUTW4-5</strain>
    </source>
</reference>
<reference evidence="2" key="1">
    <citation type="submission" date="2016-04" db="EMBL/GenBank/DDBJ databases">
        <authorList>
            <person name="Evans L.H."/>
            <person name="Alamgir A."/>
            <person name="Owens N."/>
            <person name="Weber N.D."/>
            <person name="Virtaneva K."/>
            <person name="Barbian K."/>
            <person name="Babar A."/>
            <person name="Rosenke K."/>
        </authorList>
    </citation>
    <scope>NUCLEOTIDE SEQUENCE [LARGE SCALE GENOMIC DNA]</scope>
    <source>
        <strain evidence="2">RUTW2-3</strain>
    </source>
</reference>
<gene>
    <name evidence="3" type="ORF">A5N15_09070</name>
    <name evidence="2" type="ORF">AN277_0207540</name>
</gene>
<protein>
    <recommendedName>
        <fullName evidence="6">Esterase</fullName>
    </recommendedName>
</protein>
<dbReference type="AlphaFoldDB" id="A0A199NS65"/>
<reference evidence="4" key="2">
    <citation type="submission" date="2016-04" db="EMBL/GenBank/DDBJ databases">
        <authorList>
            <person name="Waterworth S."/>
            <person name="Matcher G."/>
        </authorList>
    </citation>
    <scope>NUCLEOTIDE SEQUENCE [LARGE SCALE GENOMIC DNA]</scope>
    <source>
        <strain evidence="4">RuSp02-3</strain>
    </source>
</reference>
<keyword evidence="1" id="KW-0472">Membrane</keyword>
<feature type="transmembrane region" description="Helical" evidence="1">
    <location>
        <begin position="41"/>
        <end position="63"/>
    </location>
</feature>
<dbReference type="SUPFAM" id="SSF53474">
    <property type="entry name" value="alpha/beta-Hydrolases"/>
    <property type="match status" value="1"/>
</dbReference>
<evidence type="ECO:0000313" key="5">
    <source>
        <dbReference type="Proteomes" id="UP000092021"/>
    </source>
</evidence>
<dbReference type="InterPro" id="IPR000801">
    <property type="entry name" value="Esterase-like"/>
</dbReference>
<dbReference type="InterPro" id="IPR029058">
    <property type="entry name" value="AB_hydrolase_fold"/>
</dbReference>
<dbReference type="RefSeq" id="WP_081275531.1">
    <property type="nucleotide sequence ID" value="NZ_LJBJ02000014.1"/>
</dbReference>
<dbReference type="PANTHER" id="PTHR48098">
    <property type="entry name" value="ENTEROCHELIN ESTERASE-RELATED"/>
    <property type="match status" value="1"/>
</dbReference>
<proteinExistence type="predicted"/>
<keyword evidence="1" id="KW-0812">Transmembrane</keyword>
<dbReference type="GO" id="GO:0016747">
    <property type="term" value="F:acyltransferase activity, transferring groups other than amino-acyl groups"/>
    <property type="evidence" value="ECO:0007669"/>
    <property type="project" value="TreeGrafter"/>
</dbReference>
<feature type="transmembrane region" description="Helical" evidence="1">
    <location>
        <begin position="6"/>
        <end position="29"/>
    </location>
</feature>
<evidence type="ECO:0000313" key="3">
    <source>
        <dbReference type="EMBL" id="OAX56918.1"/>
    </source>
</evidence>
<dbReference type="EMBL" id="LWGZ01000807">
    <property type="protein sequence ID" value="OAX56918.1"/>
    <property type="molecule type" value="Genomic_DNA"/>
</dbReference>
<dbReference type="InterPro" id="IPR050583">
    <property type="entry name" value="Mycobacterial_A85_antigen"/>
</dbReference>
<dbReference type="Proteomes" id="UP000053171">
    <property type="component" value="Unassembled WGS sequence"/>
</dbReference>
<keyword evidence="1" id="KW-1133">Transmembrane helix</keyword>
<dbReference type="EMBL" id="LJBJ02000014">
    <property type="protein sequence ID" value="OAX51650.1"/>
    <property type="molecule type" value="Genomic_DNA"/>
</dbReference>
<comment type="caution">
    <text evidence="2">The sequence shown here is derived from an EMBL/GenBank/DDBJ whole genome shotgun (WGS) entry which is preliminary data.</text>
</comment>
<evidence type="ECO:0000313" key="4">
    <source>
        <dbReference type="Proteomes" id="UP000053171"/>
    </source>
</evidence>
<keyword evidence="4" id="KW-1185">Reference proteome</keyword>
<dbReference type="Pfam" id="PF00756">
    <property type="entry name" value="Esterase"/>
    <property type="match status" value="1"/>
</dbReference>
<sequence>MKAFEITGLGFIGTLLAVTGVVFLLAVFLPPRMRRTGWLRYLVQAVSLVLVAVLTLASVAALLNRDNNWYTSWDELTAGPAPAPTTTHYGAQPVAVTTPATVHQTPTTLQSHPEDNPQFGHLLDRNAEDGQYLTFHFKGPVTGQANDLMIWLPASYLSHPDRFYPVILGFTGFPGSPATYSQSVDYGQMIADATQNRSMREAIFVVPNVSPGSYDSECVDGDRPVHGMGTPKAESYVTRDVVPWLRQNLRTIDDPRAWSTEGYSAGGWCSAMLTLRHPDLFGTAMIQSGYFSPIYTGAQQWTEARDPKYDLARIARDEAPDVALYYYSSTDDTLSWPAAEAFRRSVRAPTSLSVNTVPVGGHRLDVWLPGMEQGLQWLGRTSPYFAPTAT</sequence>
<dbReference type="Proteomes" id="UP000092021">
    <property type="component" value="Unassembled WGS sequence"/>
</dbReference>
<evidence type="ECO:0000256" key="1">
    <source>
        <dbReference type="SAM" id="Phobius"/>
    </source>
</evidence>